<evidence type="ECO:0000313" key="8">
    <source>
        <dbReference type="Proteomes" id="UP000543005"/>
    </source>
</evidence>
<evidence type="ECO:0000259" key="5">
    <source>
        <dbReference type="PROSITE" id="PS51898"/>
    </source>
</evidence>
<accession>A0A842GC06</accession>
<evidence type="ECO:0000256" key="1">
    <source>
        <dbReference type="ARBA" id="ARBA00008857"/>
    </source>
</evidence>
<dbReference type="InterPro" id="IPR010998">
    <property type="entry name" value="Integrase_recombinase_N"/>
</dbReference>
<dbReference type="PANTHER" id="PTHR30349:SF41">
    <property type="entry name" value="INTEGRASE_RECOMBINASE PROTEIN MJ0367-RELATED"/>
    <property type="match status" value="1"/>
</dbReference>
<dbReference type="PANTHER" id="PTHR30349">
    <property type="entry name" value="PHAGE INTEGRASE-RELATED"/>
    <property type="match status" value="1"/>
</dbReference>
<dbReference type="RefSeq" id="WP_185630051.1">
    <property type="nucleotide sequence ID" value="NZ_JAARZT010000043.1"/>
</dbReference>
<dbReference type="InterPro" id="IPR050090">
    <property type="entry name" value="Tyrosine_recombinase_XerCD"/>
</dbReference>
<dbReference type="GO" id="GO:0006310">
    <property type="term" value="P:DNA recombination"/>
    <property type="evidence" value="ECO:0007669"/>
    <property type="project" value="UniProtKB-KW"/>
</dbReference>
<gene>
    <name evidence="7" type="ORF">HCC36_15980</name>
</gene>
<dbReference type="InterPro" id="IPR013762">
    <property type="entry name" value="Integrase-like_cat_sf"/>
</dbReference>
<evidence type="ECO:0000256" key="3">
    <source>
        <dbReference type="ARBA" id="ARBA00023172"/>
    </source>
</evidence>
<dbReference type="Pfam" id="PF00589">
    <property type="entry name" value="Phage_integrase"/>
    <property type="match status" value="1"/>
</dbReference>
<dbReference type="GO" id="GO:0015074">
    <property type="term" value="P:DNA integration"/>
    <property type="evidence" value="ECO:0007669"/>
    <property type="project" value="InterPro"/>
</dbReference>
<evidence type="ECO:0000259" key="6">
    <source>
        <dbReference type="PROSITE" id="PS51900"/>
    </source>
</evidence>
<comment type="similarity">
    <text evidence="1">Belongs to the 'phage' integrase family.</text>
</comment>
<dbReference type="Gene3D" id="1.10.443.10">
    <property type="entry name" value="Intergrase catalytic core"/>
    <property type="match status" value="1"/>
</dbReference>
<name>A0A842GC06_9LIST</name>
<dbReference type="Proteomes" id="UP000543005">
    <property type="component" value="Unassembled WGS sequence"/>
</dbReference>
<reference evidence="7 8" key="1">
    <citation type="submission" date="2020-03" db="EMBL/GenBank/DDBJ databases">
        <title>Soil Listeria distribution.</title>
        <authorList>
            <person name="Liao J."/>
            <person name="Wiedmann M."/>
        </authorList>
    </citation>
    <scope>NUCLEOTIDE SEQUENCE [LARGE SCALE GENOMIC DNA]</scope>
    <source>
        <strain evidence="7 8">FSL L7-0051</strain>
    </source>
</reference>
<dbReference type="EMBL" id="JAARZT010000043">
    <property type="protein sequence ID" value="MBC2294722.1"/>
    <property type="molecule type" value="Genomic_DNA"/>
</dbReference>
<organism evidence="7 8">
    <name type="scientific">Listeria booriae</name>
    <dbReference type="NCBI Taxonomy" id="1552123"/>
    <lineage>
        <taxon>Bacteria</taxon>
        <taxon>Bacillati</taxon>
        <taxon>Bacillota</taxon>
        <taxon>Bacilli</taxon>
        <taxon>Bacillales</taxon>
        <taxon>Listeriaceae</taxon>
        <taxon>Listeria</taxon>
    </lineage>
</organism>
<dbReference type="GO" id="GO:0003677">
    <property type="term" value="F:DNA binding"/>
    <property type="evidence" value="ECO:0007669"/>
    <property type="project" value="UniProtKB-UniRule"/>
</dbReference>
<protein>
    <submittedName>
        <fullName evidence="7">Tyrosine-type recombinase/integrase</fullName>
    </submittedName>
</protein>
<comment type="caution">
    <text evidence="7">The sequence shown here is derived from an EMBL/GenBank/DDBJ whole genome shotgun (WGS) entry which is preliminary data.</text>
</comment>
<proteinExistence type="inferred from homology"/>
<evidence type="ECO:0000256" key="2">
    <source>
        <dbReference type="ARBA" id="ARBA00023125"/>
    </source>
</evidence>
<keyword evidence="3" id="KW-0233">DNA recombination</keyword>
<dbReference type="InterPro" id="IPR011010">
    <property type="entry name" value="DNA_brk_join_enz"/>
</dbReference>
<dbReference type="Gene3D" id="1.10.150.130">
    <property type="match status" value="1"/>
</dbReference>
<keyword evidence="2 4" id="KW-0238">DNA-binding</keyword>
<dbReference type="PROSITE" id="PS51898">
    <property type="entry name" value="TYR_RECOMBINASE"/>
    <property type="match status" value="1"/>
</dbReference>
<dbReference type="InterPro" id="IPR044068">
    <property type="entry name" value="CB"/>
</dbReference>
<evidence type="ECO:0000313" key="7">
    <source>
        <dbReference type="EMBL" id="MBC2294722.1"/>
    </source>
</evidence>
<dbReference type="PROSITE" id="PS51900">
    <property type="entry name" value="CB"/>
    <property type="match status" value="1"/>
</dbReference>
<dbReference type="InterPro" id="IPR002104">
    <property type="entry name" value="Integrase_catalytic"/>
</dbReference>
<feature type="domain" description="Core-binding (CB)" evidence="6">
    <location>
        <begin position="6"/>
        <end position="83"/>
    </location>
</feature>
<evidence type="ECO:0000256" key="4">
    <source>
        <dbReference type="PROSITE-ProRule" id="PRU01248"/>
    </source>
</evidence>
<dbReference type="SUPFAM" id="SSF56349">
    <property type="entry name" value="DNA breaking-rejoining enzymes"/>
    <property type="match status" value="1"/>
</dbReference>
<dbReference type="AlphaFoldDB" id="A0A842GC06"/>
<feature type="domain" description="Tyr recombinase" evidence="5">
    <location>
        <begin position="105"/>
        <end position="287"/>
    </location>
</feature>
<sequence length="293" mass="34658">MIDGMRSKNDYLDAYIEFLYAKNIADSTIISYSSIIEEFFRYTDSIVITKKIKNDFLMKQQNFRPRTIYRKMNILKNFYTFISGVLNENIENYFVDFDLKLPSEKNAKVLYQEEIENIFEIISKDEIYSLENLFFELLYVTGMRISELKNVKILDIDLENTMILVQGKGGKERIVVYPESLNVRLYTYLKARKYILDFFEIQHNYVFIDFGTGKQISKNSIYNNVVSLGIRTGYKLKPHLLRHSFATHLLENGCDLRYIQELLGHSSVQTTTRYTRVQIEHKKELMKTCHPRA</sequence>